<evidence type="ECO:0000313" key="2">
    <source>
        <dbReference type="Proteomes" id="UP000829398"/>
    </source>
</evidence>
<sequence length="454" mass="48987">MVCIVVDKLLTVRLIRTCILTSVLAKEGRLSSVSDAVGGTLKIVSKLIKQDDPGPSDRKLFNDLLAEVSSVQQELSHVPRSVIIETSSGSGTGAKKYGVIVVIVAVGYGYVWWKAAQRQLSSKITSVDRDVNKIVEISQATQEEVTILRGRSKLIGDEFQSVRDIVQTLESKLIEIEGKQDITTLGVKKLCDRARELENGRPTELASRYTLSRTMLELPGITPSSRSGSLHPLPLEPPSPSDSNGSHKGGYWHVQLPMVGTVCLVMLDHVTTVWLCSTISSVCQLAHSNHVGQAWHTSNDLLAGLSWAGLYWKLSGFMLCAGLPGLVYTTSLQSSDSIIGLVVYNLALLQDINNILILGILPCNETMIYQSNLDVDRQNSVSASGLKEFNGVTKLGESSRSPKVSNGIGASEDLGSWSSSNGVPGRRFSGLVLTRQRSATNGLAQQVLSSGQQC</sequence>
<evidence type="ECO:0000313" key="1">
    <source>
        <dbReference type="EMBL" id="KAH9772515.1"/>
    </source>
</evidence>
<name>A0ACB8LGS1_CITSI</name>
<accession>A0ACB8LGS1</accession>
<gene>
    <name evidence="1" type="ORF">KPL71_013051</name>
</gene>
<keyword evidence="2" id="KW-1185">Reference proteome</keyword>
<dbReference type="Proteomes" id="UP000829398">
    <property type="component" value="Chromosome 4"/>
</dbReference>
<dbReference type="EMBL" id="CM039173">
    <property type="protein sequence ID" value="KAH9772515.1"/>
    <property type="molecule type" value="Genomic_DNA"/>
</dbReference>
<protein>
    <submittedName>
        <fullName evidence="1">DUF1664 domain-containing protein</fullName>
    </submittedName>
</protein>
<reference evidence="2" key="1">
    <citation type="journal article" date="2023" name="Hortic. Res.">
        <title>A chromosome-level phased genome enabling allele-level studies in sweet orange: a case study on citrus Huanglongbing tolerance.</title>
        <authorList>
            <person name="Wu B."/>
            <person name="Yu Q."/>
            <person name="Deng Z."/>
            <person name="Duan Y."/>
            <person name="Luo F."/>
            <person name="Gmitter F. Jr."/>
        </authorList>
    </citation>
    <scope>NUCLEOTIDE SEQUENCE [LARGE SCALE GENOMIC DNA]</scope>
    <source>
        <strain evidence="2">cv. Valencia</strain>
    </source>
</reference>
<proteinExistence type="predicted"/>
<comment type="caution">
    <text evidence="1">The sequence shown here is derived from an EMBL/GenBank/DDBJ whole genome shotgun (WGS) entry which is preliminary data.</text>
</comment>
<organism evidence="1 2">
    <name type="scientific">Citrus sinensis</name>
    <name type="common">Sweet orange</name>
    <name type="synonym">Citrus aurantium var. sinensis</name>
    <dbReference type="NCBI Taxonomy" id="2711"/>
    <lineage>
        <taxon>Eukaryota</taxon>
        <taxon>Viridiplantae</taxon>
        <taxon>Streptophyta</taxon>
        <taxon>Embryophyta</taxon>
        <taxon>Tracheophyta</taxon>
        <taxon>Spermatophyta</taxon>
        <taxon>Magnoliopsida</taxon>
        <taxon>eudicotyledons</taxon>
        <taxon>Gunneridae</taxon>
        <taxon>Pentapetalae</taxon>
        <taxon>rosids</taxon>
        <taxon>malvids</taxon>
        <taxon>Sapindales</taxon>
        <taxon>Rutaceae</taxon>
        <taxon>Aurantioideae</taxon>
        <taxon>Citrus</taxon>
    </lineage>
</organism>